<accession>A0A2T7D5H2</accession>
<protein>
    <recommendedName>
        <fullName evidence="7">Leucine-rich repeat-containing N-terminal plant-type domain-containing protein</fullName>
    </recommendedName>
</protein>
<organism evidence="8 9">
    <name type="scientific">Panicum hallii var. hallii</name>
    <dbReference type="NCBI Taxonomy" id="1504633"/>
    <lineage>
        <taxon>Eukaryota</taxon>
        <taxon>Viridiplantae</taxon>
        <taxon>Streptophyta</taxon>
        <taxon>Embryophyta</taxon>
        <taxon>Tracheophyta</taxon>
        <taxon>Spermatophyta</taxon>
        <taxon>Magnoliopsida</taxon>
        <taxon>Liliopsida</taxon>
        <taxon>Poales</taxon>
        <taxon>Poaceae</taxon>
        <taxon>PACMAD clade</taxon>
        <taxon>Panicoideae</taxon>
        <taxon>Panicodae</taxon>
        <taxon>Paniceae</taxon>
        <taxon>Panicinae</taxon>
        <taxon>Panicum</taxon>
        <taxon>Panicum sect. Panicum</taxon>
    </lineage>
</organism>
<keyword evidence="9" id="KW-1185">Reference proteome</keyword>
<dbReference type="GO" id="GO:0016020">
    <property type="term" value="C:membrane"/>
    <property type="evidence" value="ECO:0007669"/>
    <property type="project" value="UniProtKB-SubCell"/>
</dbReference>
<evidence type="ECO:0000256" key="3">
    <source>
        <dbReference type="ARBA" id="ARBA00022729"/>
    </source>
</evidence>
<evidence type="ECO:0000256" key="2">
    <source>
        <dbReference type="ARBA" id="ARBA00022614"/>
    </source>
</evidence>
<dbReference type="STRING" id="1504633.A0A2T7D5H2"/>
<evidence type="ECO:0000256" key="6">
    <source>
        <dbReference type="SAM" id="SignalP"/>
    </source>
</evidence>
<keyword evidence="5" id="KW-0472">Membrane</keyword>
<dbReference type="OrthoDB" id="5966500at2759"/>
<dbReference type="SUPFAM" id="SSF52058">
    <property type="entry name" value="L domain-like"/>
    <property type="match status" value="1"/>
</dbReference>
<keyword evidence="4" id="KW-0677">Repeat</keyword>
<keyword evidence="2" id="KW-0433">Leucine-rich repeat</keyword>
<dbReference type="InterPro" id="IPR032675">
    <property type="entry name" value="LRR_dom_sf"/>
</dbReference>
<dbReference type="Pfam" id="PF08263">
    <property type="entry name" value="LRRNT_2"/>
    <property type="match status" value="1"/>
</dbReference>
<dbReference type="Pfam" id="PF13855">
    <property type="entry name" value="LRR_8"/>
    <property type="match status" value="1"/>
</dbReference>
<dbReference type="InterPro" id="IPR046959">
    <property type="entry name" value="PRK1-6/SRF4-like"/>
</dbReference>
<keyword evidence="3 6" id="KW-0732">Signal</keyword>
<dbReference type="AlphaFoldDB" id="A0A2T7D5H2"/>
<dbReference type="InterPro" id="IPR001611">
    <property type="entry name" value="Leu-rich_rpt"/>
</dbReference>
<dbReference type="Gramene" id="PUZ50837">
    <property type="protein sequence ID" value="PUZ50837"/>
    <property type="gene ID" value="GQ55_6G095400"/>
</dbReference>
<dbReference type="EMBL" id="CM009754">
    <property type="protein sequence ID" value="PUZ50837.1"/>
    <property type="molecule type" value="Genomic_DNA"/>
</dbReference>
<dbReference type="InterPro" id="IPR013210">
    <property type="entry name" value="LRR_N_plant-typ"/>
</dbReference>
<proteinExistence type="predicted"/>
<comment type="subcellular location">
    <subcellularLocation>
        <location evidence="1">Membrane</location>
    </subcellularLocation>
</comment>
<feature type="signal peptide" evidence="6">
    <location>
        <begin position="1"/>
        <end position="27"/>
    </location>
</feature>
<evidence type="ECO:0000256" key="5">
    <source>
        <dbReference type="ARBA" id="ARBA00023136"/>
    </source>
</evidence>
<dbReference type="FunFam" id="3.80.10.10:FF:000400">
    <property type="entry name" value="Nuclear pore complex protein NUP107"/>
    <property type="match status" value="1"/>
</dbReference>
<evidence type="ECO:0000256" key="1">
    <source>
        <dbReference type="ARBA" id="ARBA00004370"/>
    </source>
</evidence>
<name>A0A2T7D5H2_9POAL</name>
<feature type="domain" description="Leucine-rich repeat-containing N-terminal plant-type" evidence="7">
    <location>
        <begin position="37"/>
        <end position="75"/>
    </location>
</feature>
<dbReference type="PANTHER" id="PTHR48007:SF76">
    <property type="entry name" value="OS03G0145102 PROTEIN"/>
    <property type="match status" value="1"/>
</dbReference>
<evidence type="ECO:0000256" key="4">
    <source>
        <dbReference type="ARBA" id="ARBA00022737"/>
    </source>
</evidence>
<feature type="chain" id="PRO_5015743504" description="Leucine-rich repeat-containing N-terminal plant-type domain-containing protein" evidence="6">
    <location>
        <begin position="28"/>
        <end position="256"/>
    </location>
</feature>
<dbReference type="Proteomes" id="UP000244336">
    <property type="component" value="Chromosome 6"/>
</dbReference>
<sequence>MAPSTRTQASLLLNPFLLLICSSVSSAIGQEARPWPLLRWKSTLSPANGGDQPSSLLLSWLPAKPTCSWSGIRCDATGHVTEISLPGAGLHGMLGALNFAAFPALTKLNLTGNNTTGAIPANVTSLMYLDLSGNSLSGEIPNTLPAMVRGMRYLNLSSNRLRGPMPRWLSDMREMRSFNVSNNKLTGEIHPALFTNWPEIASFHAQTNSLAGGIPPEISNATKLQSLLLYNNRLYGQIPVEQQSHWENAARNHKFD</sequence>
<evidence type="ECO:0000313" key="8">
    <source>
        <dbReference type="EMBL" id="PUZ50837.1"/>
    </source>
</evidence>
<reference evidence="8 9" key="1">
    <citation type="submission" date="2018-04" db="EMBL/GenBank/DDBJ databases">
        <title>WGS assembly of Panicum hallii var. hallii HAL2.</title>
        <authorList>
            <person name="Lovell J."/>
            <person name="Jenkins J."/>
            <person name="Lowry D."/>
            <person name="Mamidi S."/>
            <person name="Sreedasyam A."/>
            <person name="Weng X."/>
            <person name="Barry K."/>
            <person name="Bonette J."/>
            <person name="Campitelli B."/>
            <person name="Daum C."/>
            <person name="Gordon S."/>
            <person name="Gould B."/>
            <person name="Lipzen A."/>
            <person name="MacQueen A."/>
            <person name="Palacio-Mejia J."/>
            <person name="Plott C."/>
            <person name="Shakirov E."/>
            <person name="Shu S."/>
            <person name="Yoshinaga Y."/>
            <person name="Zane M."/>
            <person name="Rokhsar D."/>
            <person name="Grimwood J."/>
            <person name="Schmutz J."/>
            <person name="Juenger T."/>
        </authorList>
    </citation>
    <scope>NUCLEOTIDE SEQUENCE [LARGE SCALE GENOMIC DNA]</scope>
    <source>
        <strain evidence="9">cv. HAL2</strain>
    </source>
</reference>
<gene>
    <name evidence="8" type="ORF">GQ55_6G095400</name>
</gene>
<dbReference type="PANTHER" id="PTHR48007">
    <property type="entry name" value="LEUCINE-RICH REPEAT RECEPTOR-LIKE PROTEIN KINASE PXC1"/>
    <property type="match status" value="1"/>
</dbReference>
<dbReference type="Gene3D" id="3.80.10.10">
    <property type="entry name" value="Ribonuclease Inhibitor"/>
    <property type="match status" value="2"/>
</dbReference>
<evidence type="ECO:0000259" key="7">
    <source>
        <dbReference type="Pfam" id="PF08263"/>
    </source>
</evidence>
<evidence type="ECO:0000313" key="9">
    <source>
        <dbReference type="Proteomes" id="UP000244336"/>
    </source>
</evidence>